<dbReference type="RefSeq" id="WP_015202927.1">
    <property type="nucleotide sequence ID" value="NC_019753.1"/>
</dbReference>
<proteinExistence type="predicted"/>
<dbReference type="EMBL" id="CP003620">
    <property type="protein sequence ID" value="AFZ12810.1"/>
    <property type="molecule type" value="Genomic_DNA"/>
</dbReference>
<reference evidence="1 2" key="1">
    <citation type="submission" date="2012-06" db="EMBL/GenBank/DDBJ databases">
        <title>Finished chromosome of genome of Crinalium epipsammum PCC 9333.</title>
        <authorList>
            <consortium name="US DOE Joint Genome Institute"/>
            <person name="Gugger M."/>
            <person name="Coursin T."/>
            <person name="Rippka R."/>
            <person name="Tandeau De Marsac N."/>
            <person name="Huntemann M."/>
            <person name="Wei C.-L."/>
            <person name="Han J."/>
            <person name="Detter J.C."/>
            <person name="Han C."/>
            <person name="Tapia R."/>
            <person name="Davenport K."/>
            <person name="Daligault H."/>
            <person name="Erkkila T."/>
            <person name="Gu W."/>
            <person name="Munk A.C.C."/>
            <person name="Teshima H."/>
            <person name="Xu Y."/>
            <person name="Chain P."/>
            <person name="Chen A."/>
            <person name="Krypides N."/>
            <person name="Mavromatis K."/>
            <person name="Markowitz V."/>
            <person name="Szeto E."/>
            <person name="Ivanova N."/>
            <person name="Mikhailova N."/>
            <person name="Ovchinnikova G."/>
            <person name="Pagani I."/>
            <person name="Pati A."/>
            <person name="Goodwin L."/>
            <person name="Peters L."/>
            <person name="Pitluck S."/>
            <person name="Woyke T."/>
            <person name="Kerfeld C."/>
        </authorList>
    </citation>
    <scope>NUCLEOTIDE SEQUENCE [LARGE SCALE GENOMIC DNA]</scope>
    <source>
        <strain evidence="1 2">PCC 9333</strain>
    </source>
</reference>
<keyword evidence="2" id="KW-1185">Reference proteome</keyword>
<gene>
    <name evidence="1" type="ORF">Cri9333_1929</name>
</gene>
<name>K9W062_9CYAN</name>
<dbReference type="AlphaFoldDB" id="K9W062"/>
<dbReference type="eggNOG" id="ENOG5032YBC">
    <property type="taxonomic scope" value="Bacteria"/>
</dbReference>
<accession>K9W062</accession>
<dbReference type="PATRIC" id="fig|1173022.3.peg.2080"/>
<dbReference type="Proteomes" id="UP000010472">
    <property type="component" value="Chromosome"/>
</dbReference>
<dbReference type="HOGENOM" id="CLU_1871567_0_0_3"/>
<sequence>MEQWSKDFFEMLDTVALMVDEFFHEVAESVETVAEEVQTTMSSDIEQFLHEIFEPIAEFYLELEDVVNEVDQPFDYTYIVEPTLDKNPACIGCQNYHGLVYNGNLLVCGMHPYGWDESNCPDWEESKINSSNSKDFF</sequence>
<dbReference type="STRING" id="1173022.Cri9333_1929"/>
<evidence type="ECO:0000313" key="1">
    <source>
        <dbReference type="EMBL" id="AFZ12810.1"/>
    </source>
</evidence>
<dbReference type="OrthoDB" id="511993at2"/>
<organism evidence="1 2">
    <name type="scientific">Crinalium epipsammum PCC 9333</name>
    <dbReference type="NCBI Taxonomy" id="1173022"/>
    <lineage>
        <taxon>Bacteria</taxon>
        <taxon>Bacillati</taxon>
        <taxon>Cyanobacteriota</taxon>
        <taxon>Cyanophyceae</taxon>
        <taxon>Gomontiellales</taxon>
        <taxon>Gomontiellaceae</taxon>
        <taxon>Crinalium</taxon>
    </lineage>
</organism>
<protein>
    <submittedName>
        <fullName evidence="1">Uncharacterized protein</fullName>
    </submittedName>
</protein>
<evidence type="ECO:0000313" key="2">
    <source>
        <dbReference type="Proteomes" id="UP000010472"/>
    </source>
</evidence>
<dbReference type="KEGG" id="cep:Cri9333_1929"/>